<name>A0A7S4E3N9_9STRA</name>
<dbReference type="Proteomes" id="UP000789595">
    <property type="component" value="Unassembled WGS sequence"/>
</dbReference>
<keyword evidence="3" id="KW-0732">Signal</keyword>
<reference evidence="5" key="1">
    <citation type="submission" date="2021-01" db="EMBL/GenBank/DDBJ databases">
        <authorList>
            <person name="Corre E."/>
            <person name="Pelletier E."/>
            <person name="Niang G."/>
            <person name="Scheremetjew M."/>
            <person name="Finn R."/>
            <person name="Kale V."/>
            <person name="Holt S."/>
            <person name="Cochrane G."/>
            <person name="Meng A."/>
            <person name="Brown T."/>
            <person name="Cohen L."/>
        </authorList>
    </citation>
    <scope>NUCLEOTIDE SEQUENCE</scope>
    <source>
        <strain evidence="5">CCMP1756</strain>
    </source>
</reference>
<evidence type="ECO:0000313" key="7">
    <source>
        <dbReference type="Proteomes" id="UP000789595"/>
    </source>
</evidence>
<feature type="chain" id="PRO_5035681122" description="Alpha/beta hydrolase fold-3 domain-containing protein" evidence="3">
    <location>
        <begin position="18"/>
        <end position="573"/>
    </location>
</feature>
<keyword evidence="1" id="KW-0378">Hydrolase</keyword>
<dbReference type="Pfam" id="PF07859">
    <property type="entry name" value="Abhydrolase_3"/>
    <property type="match status" value="1"/>
</dbReference>
<dbReference type="Gene3D" id="3.40.50.1820">
    <property type="entry name" value="alpha/beta hydrolase"/>
    <property type="match status" value="1"/>
</dbReference>
<evidence type="ECO:0000313" key="5">
    <source>
        <dbReference type="EMBL" id="CAE0688585.1"/>
    </source>
</evidence>
<feature type="signal peptide" evidence="3">
    <location>
        <begin position="1"/>
        <end position="17"/>
    </location>
</feature>
<proteinExistence type="predicted"/>
<dbReference type="InterPro" id="IPR013094">
    <property type="entry name" value="AB_hydrolase_3"/>
</dbReference>
<sequence>MRAALLLRVVLAKMAHEQPFMAATPPPGPLDYSHSHPCVRWFRSTTLPLRVPLALLKGKWRARVCGAKRPTWNPRFEAYVTALRSATKNAPRDVGLLRAATSVSVPGPLLPAGVLRCTERLTRPDGSELAVEFVWPRAATPMAELSRKWSTTSAQTTPDVVRTTEFRELLRTAPALVLVHGGAHCLCGRGTHRDLAFRLALATGGVIVMPDFRRPPDASSADALDDVRAAYERVLELGASRACVGGDSAGGGLALAFAIKIRDAGATPDGRDGAWRLAPPAGCLAISPWVDLGEERTGGSRLSNERWDFLPGDMIDLLARETVEASGSDASHSPVKFDLHSLPPTLIQTGQCEVLHDQQVRLARAAAAAGTPTTLTVFRDMPHVSPIFSFCHETPRTALRQAGAFVRACLGTQRRRGVLVDVVSARGLRRGLFAKAPRVGVALLTGDGGRGEFVWTDRAVAGEMETYAFGRRGTRGNVVVALEDGEQARLLVVVERRGVVAETIVDVVEGDVTKAEYALDGAQPVILAASVSYVDDESFVLPSGVATEPADALPPHEAHPLPAHRTPFPKPLM</sequence>
<dbReference type="SUPFAM" id="SSF53474">
    <property type="entry name" value="alpha/beta-Hydrolases"/>
    <property type="match status" value="1"/>
</dbReference>
<evidence type="ECO:0000259" key="4">
    <source>
        <dbReference type="Pfam" id="PF07859"/>
    </source>
</evidence>
<dbReference type="EMBL" id="HBIW01004931">
    <property type="protein sequence ID" value="CAE0688585.1"/>
    <property type="molecule type" value="Transcribed_RNA"/>
</dbReference>
<gene>
    <name evidence="5" type="ORF">PCAL00307_LOCUS4019</name>
    <name evidence="6" type="ORF">PECAL_1P33680</name>
</gene>
<evidence type="ECO:0000313" key="6">
    <source>
        <dbReference type="EMBL" id="CAH0366856.1"/>
    </source>
</evidence>
<feature type="domain" description="Alpha/beta hydrolase fold-3" evidence="4">
    <location>
        <begin position="176"/>
        <end position="384"/>
    </location>
</feature>
<evidence type="ECO:0000256" key="3">
    <source>
        <dbReference type="SAM" id="SignalP"/>
    </source>
</evidence>
<dbReference type="PANTHER" id="PTHR48081:SF8">
    <property type="entry name" value="ALPHA_BETA HYDROLASE FOLD-3 DOMAIN-CONTAINING PROTEIN-RELATED"/>
    <property type="match status" value="1"/>
</dbReference>
<dbReference type="AlphaFoldDB" id="A0A7S4E3N9"/>
<reference evidence="6" key="2">
    <citation type="submission" date="2021-11" db="EMBL/GenBank/DDBJ databases">
        <authorList>
            <consortium name="Genoscope - CEA"/>
            <person name="William W."/>
        </authorList>
    </citation>
    <scope>NUCLEOTIDE SEQUENCE</scope>
</reference>
<dbReference type="InterPro" id="IPR050300">
    <property type="entry name" value="GDXG_lipolytic_enzyme"/>
</dbReference>
<feature type="region of interest" description="Disordered" evidence="2">
    <location>
        <begin position="549"/>
        <end position="573"/>
    </location>
</feature>
<dbReference type="InterPro" id="IPR029058">
    <property type="entry name" value="AB_hydrolase_fold"/>
</dbReference>
<organism evidence="5">
    <name type="scientific">Pelagomonas calceolata</name>
    <dbReference type="NCBI Taxonomy" id="35677"/>
    <lineage>
        <taxon>Eukaryota</taxon>
        <taxon>Sar</taxon>
        <taxon>Stramenopiles</taxon>
        <taxon>Ochrophyta</taxon>
        <taxon>Pelagophyceae</taxon>
        <taxon>Pelagomonadales</taxon>
        <taxon>Pelagomonadaceae</taxon>
        <taxon>Pelagomonas</taxon>
    </lineage>
</organism>
<accession>A0A7S4E3N9</accession>
<dbReference type="OrthoDB" id="408631at2759"/>
<dbReference type="PANTHER" id="PTHR48081">
    <property type="entry name" value="AB HYDROLASE SUPERFAMILY PROTEIN C4A8.06C"/>
    <property type="match status" value="1"/>
</dbReference>
<evidence type="ECO:0000256" key="2">
    <source>
        <dbReference type="SAM" id="MobiDB-lite"/>
    </source>
</evidence>
<dbReference type="GO" id="GO:0016787">
    <property type="term" value="F:hydrolase activity"/>
    <property type="evidence" value="ECO:0007669"/>
    <property type="project" value="UniProtKB-KW"/>
</dbReference>
<dbReference type="EMBL" id="CAKKNE010000001">
    <property type="protein sequence ID" value="CAH0366856.1"/>
    <property type="molecule type" value="Genomic_DNA"/>
</dbReference>
<protein>
    <recommendedName>
        <fullName evidence="4">Alpha/beta hydrolase fold-3 domain-containing protein</fullName>
    </recommendedName>
</protein>
<evidence type="ECO:0000256" key="1">
    <source>
        <dbReference type="ARBA" id="ARBA00022801"/>
    </source>
</evidence>
<keyword evidence="7" id="KW-1185">Reference proteome</keyword>